<gene>
    <name evidence="2" type="ORF">ISU07_04945</name>
</gene>
<dbReference type="PANTHER" id="PTHR22916:SF3">
    <property type="entry name" value="UDP-GLCNAC:BETAGAL BETA-1,3-N-ACETYLGLUCOSAMINYLTRANSFERASE-LIKE PROTEIN 1"/>
    <property type="match status" value="1"/>
</dbReference>
<dbReference type="Proteomes" id="UP000640489">
    <property type="component" value="Unassembled WGS sequence"/>
</dbReference>
<evidence type="ECO:0000313" key="3">
    <source>
        <dbReference type="Proteomes" id="UP000640489"/>
    </source>
</evidence>
<comment type="caution">
    <text evidence="2">The sequence shown here is derived from an EMBL/GenBank/DDBJ whole genome shotgun (WGS) entry which is preliminary data.</text>
</comment>
<evidence type="ECO:0000259" key="1">
    <source>
        <dbReference type="Pfam" id="PF00535"/>
    </source>
</evidence>
<dbReference type="AlphaFoldDB" id="A0A930YD70"/>
<dbReference type="SUPFAM" id="SSF53448">
    <property type="entry name" value="Nucleotide-diphospho-sugar transferases"/>
    <property type="match status" value="1"/>
</dbReference>
<dbReference type="InterPro" id="IPR029044">
    <property type="entry name" value="Nucleotide-diphossugar_trans"/>
</dbReference>
<dbReference type="GO" id="GO:0016758">
    <property type="term" value="F:hexosyltransferase activity"/>
    <property type="evidence" value="ECO:0007669"/>
    <property type="project" value="UniProtKB-ARBA"/>
</dbReference>
<dbReference type="EMBL" id="JADKPN010000001">
    <property type="protein sequence ID" value="MBF4762463.1"/>
    <property type="molecule type" value="Genomic_DNA"/>
</dbReference>
<dbReference type="InterPro" id="IPR001173">
    <property type="entry name" value="Glyco_trans_2-like"/>
</dbReference>
<name>A0A930YD70_9ACTN</name>
<accession>A0A930YD70</accession>
<proteinExistence type="predicted"/>
<organism evidence="2 3">
    <name type="scientific">Nocardioides islandensis</name>
    <dbReference type="NCBI Taxonomy" id="433663"/>
    <lineage>
        <taxon>Bacteria</taxon>
        <taxon>Bacillati</taxon>
        <taxon>Actinomycetota</taxon>
        <taxon>Actinomycetes</taxon>
        <taxon>Propionibacteriales</taxon>
        <taxon>Nocardioidaceae</taxon>
        <taxon>Nocardioides</taxon>
    </lineage>
</organism>
<sequence length="370" mass="41477">MRRRRELPRVSVVVPAHDVERFLPEALDSLLAQRGVDLEVVVVDDGSPDSSGEIADGYAARDDRLSVLHVPNGGLGSARNVGTELVLDRAWGEYLAFLDSDDVLPPGALATLAESLQGSESDFVTGSVVRWEADGLHEPPWMRRLHRERLTGIAAREHPEILGDVFAWNKLYRLSFWRSQGLEWPEGVRYEDQPTTTRAYLAGAFDVIPDVVYHWRIRADGTSITQQRASVTDLGDRLLTKRMALDAVEEYDDAGTSAYFVDRVMAGDLHRYFTEIPDASDEWWDLLVTGIHDLWGERSLVESGLPPVHRLVGWLVERNRRADAESVVRWVRTLDGPAPRDGRRLVVPPEVLDLSDVAPEALALRDHEIA</sequence>
<dbReference type="Pfam" id="PF00535">
    <property type="entry name" value="Glycos_transf_2"/>
    <property type="match status" value="1"/>
</dbReference>
<evidence type="ECO:0000313" key="2">
    <source>
        <dbReference type="EMBL" id="MBF4762463.1"/>
    </source>
</evidence>
<dbReference type="CDD" id="cd00761">
    <property type="entry name" value="Glyco_tranf_GTA_type"/>
    <property type="match status" value="1"/>
</dbReference>
<keyword evidence="3" id="KW-1185">Reference proteome</keyword>
<feature type="domain" description="Glycosyltransferase 2-like" evidence="1">
    <location>
        <begin position="11"/>
        <end position="147"/>
    </location>
</feature>
<dbReference type="Gene3D" id="3.90.550.10">
    <property type="entry name" value="Spore Coat Polysaccharide Biosynthesis Protein SpsA, Chain A"/>
    <property type="match status" value="1"/>
</dbReference>
<protein>
    <submittedName>
        <fullName evidence="2">Glycosyltransferase</fullName>
    </submittedName>
</protein>
<dbReference type="PANTHER" id="PTHR22916">
    <property type="entry name" value="GLYCOSYLTRANSFERASE"/>
    <property type="match status" value="1"/>
</dbReference>
<reference evidence="2" key="1">
    <citation type="submission" date="2020-11" db="EMBL/GenBank/DDBJ databases">
        <title>Nocardioides sp. nov., isolated from Soil of Cynanchum wilfordii Hemsley rhizosphere.</title>
        <authorList>
            <person name="Lee J.-S."/>
            <person name="Suh M.K."/>
            <person name="Kim J.-S."/>
        </authorList>
    </citation>
    <scope>NUCLEOTIDE SEQUENCE</scope>
    <source>
        <strain evidence="2">KCTC 19275</strain>
    </source>
</reference>